<evidence type="ECO:0000313" key="4">
    <source>
        <dbReference type="Proteomes" id="UP000322139"/>
    </source>
</evidence>
<evidence type="ECO:0000313" key="3">
    <source>
        <dbReference type="EMBL" id="TYS52124.1"/>
    </source>
</evidence>
<proteinExistence type="inferred from homology"/>
<dbReference type="InterPro" id="IPR036291">
    <property type="entry name" value="NAD(P)-bd_dom_sf"/>
</dbReference>
<protein>
    <submittedName>
        <fullName evidence="3">3-oxoacyl-ACP reductase</fullName>
    </submittedName>
</protein>
<dbReference type="GO" id="GO:0016616">
    <property type="term" value="F:oxidoreductase activity, acting on the CH-OH group of donors, NAD or NADP as acceptor"/>
    <property type="evidence" value="ECO:0007669"/>
    <property type="project" value="TreeGrafter"/>
</dbReference>
<dbReference type="SUPFAM" id="SSF51735">
    <property type="entry name" value="NAD(P)-binding Rossmann-fold domains"/>
    <property type="match status" value="1"/>
</dbReference>
<gene>
    <name evidence="3" type="ORF">FZD51_01385</name>
</gene>
<dbReference type="RefSeq" id="WP_148973104.1">
    <property type="nucleotide sequence ID" value="NZ_VTER01000001.1"/>
</dbReference>
<dbReference type="InterPro" id="IPR020904">
    <property type="entry name" value="Sc_DH/Rdtase_CS"/>
</dbReference>
<name>A0A5D4RQY2_9BACI</name>
<dbReference type="EMBL" id="VTER01000001">
    <property type="protein sequence ID" value="TYS52124.1"/>
    <property type="molecule type" value="Genomic_DNA"/>
</dbReference>
<sequence>MLVKNKVVLVTGASRGIGRAISRKMGSEGALVILNYLSSREAAESAAKEIRESGGQAAAMQADVTDEEQVSRMMDDIIESYGGIDAVINNALSHYSFNPKKRKAAWELEWDDYNRQWEGSVRGAYNVCRAAIPFMKEQMSGNIVNIASNLVSFPVIPYHDYTTAKSGLLGFTRNLAKELGCFGITVNAVAPGLTYPTDSSAGTKEDVRNSIIELTPMQRLAAPEDIADAALYFASPLSSFVTGQCLYVDGGLVMGG</sequence>
<organism evidence="3 4">
    <name type="scientific">Bacillus infantis</name>
    <dbReference type="NCBI Taxonomy" id="324767"/>
    <lineage>
        <taxon>Bacteria</taxon>
        <taxon>Bacillati</taxon>
        <taxon>Bacillota</taxon>
        <taxon>Bacilli</taxon>
        <taxon>Bacillales</taxon>
        <taxon>Bacillaceae</taxon>
        <taxon>Bacillus</taxon>
    </lineage>
</organism>
<evidence type="ECO:0000256" key="1">
    <source>
        <dbReference type="ARBA" id="ARBA00006484"/>
    </source>
</evidence>
<dbReference type="FunFam" id="3.40.50.720:FF:000173">
    <property type="entry name" value="3-oxoacyl-[acyl-carrier protein] reductase"/>
    <property type="match status" value="1"/>
</dbReference>
<accession>A0A5D4RQY2</accession>
<dbReference type="PANTHER" id="PTHR42760">
    <property type="entry name" value="SHORT-CHAIN DEHYDROGENASES/REDUCTASES FAMILY MEMBER"/>
    <property type="match status" value="1"/>
</dbReference>
<comment type="similarity">
    <text evidence="1">Belongs to the short-chain dehydrogenases/reductases (SDR) family.</text>
</comment>
<dbReference type="Proteomes" id="UP000322139">
    <property type="component" value="Unassembled WGS sequence"/>
</dbReference>
<dbReference type="PRINTS" id="PR00080">
    <property type="entry name" value="SDRFAMILY"/>
</dbReference>
<dbReference type="NCBIfam" id="NF006393">
    <property type="entry name" value="PRK08642.1"/>
    <property type="match status" value="1"/>
</dbReference>
<dbReference type="PROSITE" id="PS00061">
    <property type="entry name" value="ADH_SHORT"/>
    <property type="match status" value="1"/>
</dbReference>
<dbReference type="Gene3D" id="3.40.50.720">
    <property type="entry name" value="NAD(P)-binding Rossmann-like Domain"/>
    <property type="match status" value="1"/>
</dbReference>
<reference evidence="3 4" key="1">
    <citation type="submission" date="2019-08" db="EMBL/GenBank/DDBJ databases">
        <title>Bacillus genomes from the desert of Cuatro Cienegas, Coahuila.</title>
        <authorList>
            <person name="Olmedo-Alvarez G."/>
        </authorList>
    </citation>
    <scope>NUCLEOTIDE SEQUENCE [LARGE SCALE GENOMIC DNA]</scope>
    <source>
        <strain evidence="3 4">CH446_14T</strain>
    </source>
</reference>
<dbReference type="Pfam" id="PF13561">
    <property type="entry name" value="adh_short_C2"/>
    <property type="match status" value="1"/>
</dbReference>
<dbReference type="InterPro" id="IPR002347">
    <property type="entry name" value="SDR_fam"/>
</dbReference>
<dbReference type="PRINTS" id="PR00081">
    <property type="entry name" value="GDHRDH"/>
</dbReference>
<comment type="caution">
    <text evidence="3">The sequence shown here is derived from an EMBL/GenBank/DDBJ whole genome shotgun (WGS) entry which is preliminary data.</text>
</comment>
<dbReference type="AlphaFoldDB" id="A0A5D4RQY2"/>
<keyword evidence="2" id="KW-0560">Oxidoreductase</keyword>
<evidence type="ECO:0000256" key="2">
    <source>
        <dbReference type="ARBA" id="ARBA00023002"/>
    </source>
</evidence>
<dbReference type="PANTHER" id="PTHR42760:SF133">
    <property type="entry name" value="3-OXOACYL-[ACYL-CARRIER-PROTEIN] REDUCTASE"/>
    <property type="match status" value="1"/>
</dbReference>